<dbReference type="InterPro" id="IPR002711">
    <property type="entry name" value="HNH"/>
</dbReference>
<dbReference type="InterPro" id="IPR051083">
    <property type="entry name" value="GrpII_Intron_Splice-Mob/Def"/>
</dbReference>
<dbReference type="InterPro" id="IPR043502">
    <property type="entry name" value="DNA/RNA_pol_sf"/>
</dbReference>
<dbReference type="GO" id="GO:0003676">
    <property type="term" value="F:nucleic acid binding"/>
    <property type="evidence" value="ECO:0007669"/>
    <property type="project" value="InterPro"/>
</dbReference>
<dbReference type="EMBL" id="DAAUQX010000007">
    <property type="protein sequence ID" value="HAF2126997.1"/>
    <property type="molecule type" value="Genomic_DNA"/>
</dbReference>
<feature type="domain" description="Reverse transcriptase" evidence="2">
    <location>
        <begin position="1"/>
        <end position="198"/>
    </location>
</feature>
<evidence type="ECO:0000259" key="2">
    <source>
        <dbReference type="PROSITE" id="PS50878"/>
    </source>
</evidence>
<dbReference type="CDD" id="cd01651">
    <property type="entry name" value="RT_G2_intron"/>
    <property type="match status" value="1"/>
</dbReference>
<organism evidence="3">
    <name type="scientific">Salmonella enterica</name>
    <name type="common">Salmonella choleraesuis</name>
    <dbReference type="NCBI Taxonomy" id="28901"/>
    <lineage>
        <taxon>Bacteria</taxon>
        <taxon>Pseudomonadati</taxon>
        <taxon>Pseudomonadota</taxon>
        <taxon>Gammaproteobacteria</taxon>
        <taxon>Enterobacterales</taxon>
        <taxon>Enterobacteriaceae</taxon>
        <taxon>Salmonella</taxon>
    </lineage>
</organism>
<dbReference type="InterPro" id="IPR000477">
    <property type="entry name" value="RT_dom"/>
</dbReference>
<reference evidence="3" key="2">
    <citation type="submission" date="2020-02" db="EMBL/GenBank/DDBJ databases">
        <authorList>
            <consortium name="NCBI Pathogen Detection Project"/>
        </authorList>
    </citation>
    <scope>NUCLEOTIDE SEQUENCE</scope>
    <source>
        <strain evidence="3">MA.CK_00/00001968</strain>
    </source>
</reference>
<evidence type="ECO:0000313" key="3">
    <source>
        <dbReference type="EMBL" id="HAF2126997.1"/>
    </source>
</evidence>
<keyword evidence="3" id="KW-0548">Nucleotidyltransferase</keyword>
<gene>
    <name evidence="3" type="ORF">G9F27_001109</name>
</gene>
<dbReference type="SMART" id="SM00507">
    <property type="entry name" value="HNHc"/>
    <property type="match status" value="1"/>
</dbReference>
<evidence type="ECO:0000256" key="1">
    <source>
        <dbReference type="ARBA" id="ARBA00034120"/>
    </source>
</evidence>
<dbReference type="InterPro" id="IPR013597">
    <property type="entry name" value="Mat_intron_G2"/>
</dbReference>
<keyword evidence="3" id="KW-0808">Transferase</keyword>
<dbReference type="SUPFAM" id="SSF56672">
    <property type="entry name" value="DNA/RNA polymerases"/>
    <property type="match status" value="1"/>
</dbReference>
<dbReference type="GO" id="GO:0004519">
    <property type="term" value="F:endonuclease activity"/>
    <property type="evidence" value="ECO:0007669"/>
    <property type="project" value="InterPro"/>
</dbReference>
<protein>
    <submittedName>
        <fullName evidence="3">Group II intron reverse transcriptase/maturase</fullName>
    </submittedName>
</protein>
<dbReference type="Gene3D" id="1.10.30.50">
    <property type="match status" value="1"/>
</dbReference>
<accession>A0A743PC60</accession>
<dbReference type="GO" id="GO:0003964">
    <property type="term" value="F:RNA-directed DNA polymerase activity"/>
    <property type="evidence" value="ECO:0007669"/>
    <property type="project" value="UniProtKB-KW"/>
</dbReference>
<dbReference type="PANTHER" id="PTHR34047:SF10">
    <property type="entry name" value="GROUP II INTRON-ASSOCIATED OPEN READING FRAME"/>
    <property type="match status" value="1"/>
</dbReference>
<keyword evidence="3" id="KW-0695">RNA-directed DNA polymerase</keyword>
<sequence>MTHAYLLALEPVSETTADRCSFGFRPERSTADAIERCFKLFSRKCSPMWVLEGDIKGCFDNISHEWLLSNVQLDSQIMRQWLKAGYIENQRNFLTVSGTPQGGIISPTLANIALDGLEKVLQKIAKTRWIDGKCFCPKINLVRYADDFIITGSSQEQLENEVLPLVREFMAIRGLTLSPEKTHITHISNGFNFLGQNIRRYNGKLIVKPSAKSIQTFLRKVRATIKGNWMLRQVNLIGLLNPIITGWSNYHRHVVSSQAFNRVDFEIWRSLWRWVTRRHKNKSKGWIKQRYFHVVGNRNWTFAAFSDRKRSDGKPALLTLRYASDTKIIRHRQIQTDANPYDPCWEMYFEERMSLKMQNSLKGRNKLINMWLRQGKRCPHCRQLITPDSGWHIHHIVRRVDGGRDVQSNLLMLHPECHSQLHSTYIPVVKPAA</sequence>
<dbReference type="Pfam" id="PF08388">
    <property type="entry name" value="GIIM"/>
    <property type="match status" value="1"/>
</dbReference>
<dbReference type="PROSITE" id="PS50878">
    <property type="entry name" value="RT_POL"/>
    <property type="match status" value="1"/>
</dbReference>
<dbReference type="AlphaFoldDB" id="A0A743PC60"/>
<dbReference type="InterPro" id="IPR003615">
    <property type="entry name" value="HNH_nuc"/>
</dbReference>
<proteinExistence type="inferred from homology"/>
<comment type="similarity">
    <text evidence="1">Belongs to the bacterial reverse transcriptase family.</text>
</comment>
<comment type="caution">
    <text evidence="3">The sequence shown here is derived from an EMBL/GenBank/DDBJ whole genome shotgun (WGS) entry which is preliminary data.</text>
</comment>
<dbReference type="Pfam" id="PF00078">
    <property type="entry name" value="RVT_1"/>
    <property type="match status" value="1"/>
</dbReference>
<reference evidence="3" key="1">
    <citation type="journal article" date="2018" name="Genome Biol.">
        <title>SKESA: strategic k-mer extension for scrupulous assemblies.</title>
        <authorList>
            <person name="Souvorov A."/>
            <person name="Agarwala R."/>
            <person name="Lipman D.J."/>
        </authorList>
    </citation>
    <scope>NUCLEOTIDE SEQUENCE</scope>
    <source>
        <strain evidence="3">MA.CK_00/00001968</strain>
    </source>
</reference>
<dbReference type="PANTHER" id="PTHR34047">
    <property type="entry name" value="NUCLEAR INTRON MATURASE 1, MITOCHONDRIAL-RELATED"/>
    <property type="match status" value="1"/>
</dbReference>
<dbReference type="GO" id="GO:0008270">
    <property type="term" value="F:zinc ion binding"/>
    <property type="evidence" value="ECO:0007669"/>
    <property type="project" value="InterPro"/>
</dbReference>
<dbReference type="CDD" id="cd00085">
    <property type="entry name" value="HNHc"/>
    <property type="match status" value="1"/>
</dbReference>
<name>A0A743PC60_SALER</name>
<dbReference type="Pfam" id="PF01844">
    <property type="entry name" value="HNH"/>
    <property type="match status" value="1"/>
</dbReference>